<protein>
    <submittedName>
        <fullName evidence="14">TonB-dependent receptor</fullName>
    </submittedName>
</protein>
<sequence>MTSKTLLLSVSLLALCAGAAHAQTTSQTADPHDHVTEVEEVVVRALPLGRAGNDVASHVALLSGEDLVHRRSSTLGDTLTSLPGVNSDAFGGGASRPVIRGQASPRVKVLSEGAALIDASEVSPDHAVSGEPMLLEGVEILRGPSALLFGGGAIGGAVNLLDKKIPTRIPANGGEGVLEYRYGSVDDENTGVAGVTVGAGQFALRLEAVGRRSDDYRIPDDKHDRLEGSYNNTFTGTIGASWIGEKGYLGAAYTQQKSTYGLAGHSHEFASCHPHGTHLHCDGDDHGHGHDDDHDDGHDHDHEGEHDHAAPQVRLKSQRVDIRGELKDVMPGIERIRLRAGHTDYRHDEVEEGEVLTTFTNKGYDARLEVQHTEWNGLRGVVGLQLSENEFGAVGLESYLRPTETKATGLFLMEEYEIGLWHLEGAIRKDWTETAIKGADSVDNDPLSVSAAAVWHFVPEWTIGLSLARSQRAPSAQELFADGVHLATNTYEIGTETLDLETVHSAELTLRKREGRITGTLSAYHYDYSDYIFANTLDQHEDFRLIRYEQADARFTGLEGEVTAELTPWLSATVYGDYVRAKLDKGGNLPRIPAGRLGGRLSAFNGPWSGEVDYTRVFEQSDIADYETKTPGYNLLSASVAYGFTVGDMADAEIFVRGTNLLDERAWSHASFLGERAPLRGRGISTGVRVRF</sequence>
<dbReference type="Proteomes" id="UP001500791">
    <property type="component" value="Unassembled WGS sequence"/>
</dbReference>
<dbReference type="Pfam" id="PF00593">
    <property type="entry name" value="TonB_dep_Rec_b-barrel"/>
    <property type="match status" value="1"/>
</dbReference>
<feature type="chain" id="PRO_5047082921" evidence="11">
    <location>
        <begin position="23"/>
        <end position="692"/>
    </location>
</feature>
<accession>A0ABP3I2P2</accession>
<keyword evidence="5 9" id="KW-0798">TonB box</keyword>
<keyword evidence="4 8" id="KW-0812">Transmembrane</keyword>
<evidence type="ECO:0000256" key="4">
    <source>
        <dbReference type="ARBA" id="ARBA00022692"/>
    </source>
</evidence>
<evidence type="ECO:0000256" key="10">
    <source>
        <dbReference type="SAM" id="MobiDB-lite"/>
    </source>
</evidence>
<reference evidence="15" key="1">
    <citation type="journal article" date="2019" name="Int. J. Syst. Evol. Microbiol.">
        <title>The Global Catalogue of Microorganisms (GCM) 10K type strain sequencing project: providing services to taxonomists for standard genome sequencing and annotation.</title>
        <authorList>
            <consortium name="The Broad Institute Genomics Platform"/>
            <consortium name="The Broad Institute Genome Sequencing Center for Infectious Disease"/>
            <person name="Wu L."/>
            <person name="Ma J."/>
        </authorList>
    </citation>
    <scope>NUCLEOTIDE SEQUENCE [LARGE SCALE GENOMIC DNA]</scope>
    <source>
        <strain evidence="15">JCM 13476</strain>
    </source>
</reference>
<feature type="domain" description="TonB-dependent receptor plug" evidence="13">
    <location>
        <begin position="54"/>
        <end position="157"/>
    </location>
</feature>
<evidence type="ECO:0000256" key="6">
    <source>
        <dbReference type="ARBA" id="ARBA00023136"/>
    </source>
</evidence>
<feature type="signal peptide" evidence="11">
    <location>
        <begin position="1"/>
        <end position="22"/>
    </location>
</feature>
<evidence type="ECO:0000256" key="5">
    <source>
        <dbReference type="ARBA" id="ARBA00023077"/>
    </source>
</evidence>
<organism evidence="14 15">
    <name type="scientific">Brevundimonas terrae</name>
    <dbReference type="NCBI Taxonomy" id="363631"/>
    <lineage>
        <taxon>Bacteria</taxon>
        <taxon>Pseudomonadati</taxon>
        <taxon>Pseudomonadota</taxon>
        <taxon>Alphaproteobacteria</taxon>
        <taxon>Caulobacterales</taxon>
        <taxon>Caulobacteraceae</taxon>
        <taxon>Brevundimonas</taxon>
    </lineage>
</organism>
<dbReference type="InterPro" id="IPR037066">
    <property type="entry name" value="Plug_dom_sf"/>
</dbReference>
<evidence type="ECO:0000313" key="15">
    <source>
        <dbReference type="Proteomes" id="UP001500791"/>
    </source>
</evidence>
<comment type="caution">
    <text evidence="14">The sequence shown here is derived from an EMBL/GenBank/DDBJ whole genome shotgun (WGS) entry which is preliminary data.</text>
</comment>
<dbReference type="PANTHER" id="PTHR30069:SF40">
    <property type="entry name" value="TONB-DEPENDENT RECEPTOR NMB0964-RELATED"/>
    <property type="match status" value="1"/>
</dbReference>
<dbReference type="EMBL" id="BAAAEJ010000006">
    <property type="protein sequence ID" value="GAA0388381.1"/>
    <property type="molecule type" value="Genomic_DNA"/>
</dbReference>
<dbReference type="InterPro" id="IPR036942">
    <property type="entry name" value="Beta-barrel_TonB_sf"/>
</dbReference>
<dbReference type="PROSITE" id="PS52016">
    <property type="entry name" value="TONB_DEPENDENT_REC_3"/>
    <property type="match status" value="1"/>
</dbReference>
<dbReference type="Pfam" id="PF07715">
    <property type="entry name" value="Plug"/>
    <property type="match status" value="1"/>
</dbReference>
<evidence type="ECO:0000256" key="9">
    <source>
        <dbReference type="RuleBase" id="RU003357"/>
    </source>
</evidence>
<keyword evidence="7 8" id="KW-0998">Cell outer membrane</keyword>
<evidence type="ECO:0000256" key="8">
    <source>
        <dbReference type="PROSITE-ProRule" id="PRU01360"/>
    </source>
</evidence>
<dbReference type="SUPFAM" id="SSF56935">
    <property type="entry name" value="Porins"/>
    <property type="match status" value="1"/>
</dbReference>
<dbReference type="InterPro" id="IPR012910">
    <property type="entry name" value="Plug_dom"/>
</dbReference>
<keyword evidence="6 8" id="KW-0472">Membrane</keyword>
<evidence type="ECO:0000259" key="13">
    <source>
        <dbReference type="Pfam" id="PF07715"/>
    </source>
</evidence>
<keyword evidence="11" id="KW-0732">Signal</keyword>
<evidence type="ECO:0000256" key="11">
    <source>
        <dbReference type="SAM" id="SignalP"/>
    </source>
</evidence>
<evidence type="ECO:0000259" key="12">
    <source>
        <dbReference type="Pfam" id="PF00593"/>
    </source>
</evidence>
<keyword evidence="15" id="KW-1185">Reference proteome</keyword>
<name>A0ABP3I2P2_9CAUL</name>
<dbReference type="InterPro" id="IPR000531">
    <property type="entry name" value="Beta-barrel_TonB"/>
</dbReference>
<evidence type="ECO:0000256" key="3">
    <source>
        <dbReference type="ARBA" id="ARBA00022452"/>
    </source>
</evidence>
<gene>
    <name evidence="14" type="ORF">GCM10009093_13870</name>
</gene>
<dbReference type="InterPro" id="IPR039426">
    <property type="entry name" value="TonB-dep_rcpt-like"/>
</dbReference>
<comment type="subcellular location">
    <subcellularLocation>
        <location evidence="1 8">Cell outer membrane</location>
        <topology evidence="1 8">Multi-pass membrane protein</topology>
    </subcellularLocation>
</comment>
<evidence type="ECO:0000256" key="1">
    <source>
        <dbReference type="ARBA" id="ARBA00004571"/>
    </source>
</evidence>
<evidence type="ECO:0000256" key="7">
    <source>
        <dbReference type="ARBA" id="ARBA00023237"/>
    </source>
</evidence>
<comment type="similarity">
    <text evidence="8 9">Belongs to the TonB-dependent receptor family.</text>
</comment>
<dbReference type="PANTHER" id="PTHR30069">
    <property type="entry name" value="TONB-DEPENDENT OUTER MEMBRANE RECEPTOR"/>
    <property type="match status" value="1"/>
</dbReference>
<feature type="region of interest" description="Disordered" evidence="10">
    <location>
        <begin position="288"/>
        <end position="312"/>
    </location>
</feature>
<dbReference type="RefSeq" id="WP_167179220.1">
    <property type="nucleotide sequence ID" value="NZ_BAAAEJ010000006.1"/>
</dbReference>
<keyword evidence="2 8" id="KW-0813">Transport</keyword>
<proteinExistence type="inferred from homology"/>
<evidence type="ECO:0000313" key="14">
    <source>
        <dbReference type="EMBL" id="GAA0388381.1"/>
    </source>
</evidence>
<keyword evidence="14" id="KW-0675">Receptor</keyword>
<dbReference type="Gene3D" id="2.170.130.10">
    <property type="entry name" value="TonB-dependent receptor, plug domain"/>
    <property type="match status" value="1"/>
</dbReference>
<feature type="domain" description="TonB-dependent receptor-like beta-barrel" evidence="12">
    <location>
        <begin position="248"/>
        <end position="661"/>
    </location>
</feature>
<keyword evidence="3 8" id="KW-1134">Transmembrane beta strand</keyword>
<dbReference type="Gene3D" id="2.40.170.20">
    <property type="entry name" value="TonB-dependent receptor, beta-barrel domain"/>
    <property type="match status" value="1"/>
</dbReference>
<evidence type="ECO:0000256" key="2">
    <source>
        <dbReference type="ARBA" id="ARBA00022448"/>
    </source>
</evidence>
<feature type="compositionally biased region" description="Basic and acidic residues" evidence="10">
    <location>
        <begin position="288"/>
        <end position="309"/>
    </location>
</feature>